<dbReference type="AlphaFoldDB" id="A0A7Z0E8T8"/>
<keyword evidence="1" id="KW-1133">Transmembrane helix</keyword>
<dbReference type="Proteomes" id="UP000560069">
    <property type="component" value="Unassembled WGS sequence"/>
</dbReference>
<dbReference type="EMBL" id="JACCFQ010000001">
    <property type="protein sequence ID" value="NYJ17163.1"/>
    <property type="molecule type" value="Genomic_DNA"/>
</dbReference>
<organism evidence="2 3">
    <name type="scientific">Nesterenkonia sandarakina</name>
    <dbReference type="NCBI Taxonomy" id="272918"/>
    <lineage>
        <taxon>Bacteria</taxon>
        <taxon>Bacillati</taxon>
        <taxon>Actinomycetota</taxon>
        <taxon>Actinomycetes</taxon>
        <taxon>Micrococcales</taxon>
        <taxon>Micrococcaceae</taxon>
        <taxon>Nesterenkonia</taxon>
    </lineage>
</organism>
<name>A0A7Z0E8T8_9MICC</name>
<evidence type="ECO:0000256" key="1">
    <source>
        <dbReference type="SAM" id="Phobius"/>
    </source>
</evidence>
<reference evidence="2 3" key="1">
    <citation type="submission" date="2020-07" db="EMBL/GenBank/DDBJ databases">
        <title>Sequencing the genomes of 1000 actinobacteria strains.</title>
        <authorList>
            <person name="Klenk H.-P."/>
        </authorList>
    </citation>
    <scope>NUCLEOTIDE SEQUENCE [LARGE SCALE GENOMIC DNA]</scope>
    <source>
        <strain evidence="2 3">DSM 15664</strain>
    </source>
</reference>
<protein>
    <submittedName>
        <fullName evidence="2">Uncharacterized protein</fullName>
    </submittedName>
</protein>
<keyword evidence="1" id="KW-0472">Membrane</keyword>
<feature type="transmembrane region" description="Helical" evidence="1">
    <location>
        <begin position="308"/>
        <end position="327"/>
    </location>
</feature>
<gene>
    <name evidence="2" type="ORF">HNR11_001697</name>
</gene>
<accession>A0A7Z0E8T8</accession>
<feature type="transmembrane region" description="Helical" evidence="1">
    <location>
        <begin position="220"/>
        <end position="242"/>
    </location>
</feature>
<comment type="caution">
    <text evidence="2">The sequence shown here is derived from an EMBL/GenBank/DDBJ whole genome shotgun (WGS) entry which is preliminary data.</text>
</comment>
<sequence>MSSSDTPIRVMLAADPGVAARRIKKIEEAFLAEARDIFVDEVTVEIEIRSLRITPEGSLDIEALRELDADHLDADAVLMLTEVPRHVEGRPLVAEILAKSRTAVVSYPTLGVLSTKRRIREIFMDCLLRLLPDSHGPLQKEYRQRWTRWQPVEPSERHRLFAHPGTGEVRTLLGMTVANDPFRTAPKLSGALAGAAAVGAFGIFYYSIWEMADALSTARLLSIGAAVILSMVAWLIFTNRLWDRPTNKDLARVFWLYNGSTVLTLLIAVSMLYVALVVTILIGALVVIDPDFLADLIGSEISFFNYLDIAWLSAAMGVVAGAVGSTFDSSMDIRRITHGQRESQRRYTEDELG</sequence>
<feature type="transmembrane region" description="Helical" evidence="1">
    <location>
        <begin position="188"/>
        <end position="208"/>
    </location>
</feature>
<evidence type="ECO:0000313" key="3">
    <source>
        <dbReference type="Proteomes" id="UP000560069"/>
    </source>
</evidence>
<dbReference type="RefSeq" id="WP_179441942.1">
    <property type="nucleotide sequence ID" value="NZ_BAAALK010000002.1"/>
</dbReference>
<evidence type="ECO:0000313" key="2">
    <source>
        <dbReference type="EMBL" id="NYJ17163.1"/>
    </source>
</evidence>
<feature type="transmembrane region" description="Helical" evidence="1">
    <location>
        <begin position="263"/>
        <end position="288"/>
    </location>
</feature>
<keyword evidence="1" id="KW-0812">Transmembrane</keyword>
<proteinExistence type="predicted"/>
<keyword evidence="3" id="KW-1185">Reference proteome</keyword>